<keyword evidence="13" id="KW-1185">Reference proteome</keyword>
<dbReference type="Pfam" id="PF00096">
    <property type="entry name" value="zf-C2H2"/>
    <property type="match status" value="3"/>
</dbReference>
<dbReference type="GeneID" id="121593492"/>
<evidence type="ECO:0000256" key="1">
    <source>
        <dbReference type="ARBA" id="ARBA00004123"/>
    </source>
</evidence>
<dbReference type="Proteomes" id="UP000075903">
    <property type="component" value="Unassembled WGS sequence"/>
</dbReference>
<feature type="domain" description="C2H2-type" evidence="11">
    <location>
        <begin position="343"/>
        <end position="371"/>
    </location>
</feature>
<sequence length="428" mass="49754">MATVCEVCYSTKGTEYLDIHDSESVILPIISKHLPCVMLDGIEHPQICVNCWSTLESFERFYLSVEELHQPQPDSSDEEERDEIVTVHEAGCDDTAELEVPDVAYETEQLDNATSGPIHATDTQMYSTESSPEDEAEEREIIDFYGPLICTICETDRMEVQYQSFALLKRHQQKVHRISRPSLTCPLCTRRLYFRSRLLQHIAMHRNPDAFCCSICGEVHQDLAFHHKVKHHTKRLECPKCGKRFSLRNRLMVHLKIAHAPKDVECGVCHKLYSKYFIKTHMRAMHGGSEYVCELCGRTYRTVAMVNKHKAQHAEEPTGFCIEQQQQRQQRYKRKHLTSCESFKCERCRKSFRSKATLNSHVERTCPSTQHVCSTRFRKRFKTIGKLNEHAASHKDRVVYMCQHCLENFASKSQLFSHQQMVHELKLD</sequence>
<evidence type="ECO:0000256" key="8">
    <source>
        <dbReference type="ARBA" id="ARBA00023242"/>
    </source>
</evidence>
<keyword evidence="4 9" id="KW-0863">Zinc-finger</keyword>
<dbReference type="PROSITE" id="PS00028">
    <property type="entry name" value="ZINC_FINGER_C2H2_1"/>
    <property type="match status" value="4"/>
</dbReference>
<dbReference type="Gene3D" id="3.30.160.60">
    <property type="entry name" value="Classic Zinc Finger"/>
    <property type="match status" value="4"/>
</dbReference>
<dbReference type="InterPro" id="IPR036236">
    <property type="entry name" value="Znf_C2H2_sf"/>
</dbReference>
<dbReference type="KEGG" id="amer:121593492"/>
<evidence type="ECO:0000256" key="9">
    <source>
        <dbReference type="PROSITE-ProRule" id="PRU00042"/>
    </source>
</evidence>
<keyword evidence="6" id="KW-0805">Transcription regulation</keyword>
<dbReference type="RefSeq" id="XP_041771796.1">
    <property type="nucleotide sequence ID" value="XM_041915862.1"/>
</dbReference>
<name>A0A182V0V7_ANOME</name>
<dbReference type="SMART" id="SM00868">
    <property type="entry name" value="zf-AD"/>
    <property type="match status" value="1"/>
</dbReference>
<dbReference type="Gene3D" id="3.40.1800.20">
    <property type="match status" value="1"/>
</dbReference>
<evidence type="ECO:0000256" key="4">
    <source>
        <dbReference type="ARBA" id="ARBA00022771"/>
    </source>
</evidence>
<dbReference type="AlphaFoldDB" id="A0A182V0V7"/>
<dbReference type="EnsemblMetazoa" id="AMEM006981-RA">
    <property type="protein sequence ID" value="AMEM006981-PA"/>
    <property type="gene ID" value="AMEM006981"/>
</dbReference>
<dbReference type="STRING" id="30066.A0A182V0V7"/>
<evidence type="ECO:0000256" key="7">
    <source>
        <dbReference type="ARBA" id="ARBA00023163"/>
    </source>
</evidence>
<evidence type="ECO:0000256" key="6">
    <source>
        <dbReference type="ARBA" id="ARBA00023015"/>
    </source>
</evidence>
<dbReference type="InterPro" id="IPR013087">
    <property type="entry name" value="Znf_C2H2_type"/>
</dbReference>
<accession>A0A182V0V7</accession>
<dbReference type="PROSITE" id="PS50157">
    <property type="entry name" value="ZINC_FINGER_C2H2_2"/>
    <property type="match status" value="4"/>
</dbReference>
<keyword evidence="2" id="KW-0479">Metal-binding</keyword>
<feature type="domain" description="C2H2-type" evidence="11">
    <location>
        <begin position="236"/>
        <end position="264"/>
    </location>
</feature>
<evidence type="ECO:0000259" key="11">
    <source>
        <dbReference type="PROSITE" id="PS50157"/>
    </source>
</evidence>
<feature type="region of interest" description="Disordered" evidence="10">
    <location>
        <begin position="114"/>
        <end position="135"/>
    </location>
</feature>
<reference evidence="12" key="1">
    <citation type="submission" date="2020-05" db="UniProtKB">
        <authorList>
            <consortium name="EnsemblMetazoa"/>
        </authorList>
    </citation>
    <scope>IDENTIFICATION</scope>
    <source>
        <strain evidence="12">MAF</strain>
    </source>
</reference>
<dbReference type="PANTHER" id="PTHR47772:SF13">
    <property type="entry name" value="GASTRULA ZINC FINGER PROTEIN XLCGF49.1-LIKE-RELATED"/>
    <property type="match status" value="1"/>
</dbReference>
<dbReference type="InterPro" id="IPR012934">
    <property type="entry name" value="Znf_AD"/>
</dbReference>
<keyword evidence="3" id="KW-0677">Repeat</keyword>
<evidence type="ECO:0000256" key="2">
    <source>
        <dbReference type="ARBA" id="ARBA00022723"/>
    </source>
</evidence>
<dbReference type="SMART" id="SM00355">
    <property type="entry name" value="ZnF_C2H2"/>
    <property type="match status" value="9"/>
</dbReference>
<proteinExistence type="predicted"/>
<dbReference type="InterPro" id="IPR050636">
    <property type="entry name" value="C2H2-ZF_domain-containing"/>
</dbReference>
<dbReference type="VEuPathDB" id="VectorBase:AMEM006981"/>
<feature type="domain" description="C2H2-type" evidence="11">
    <location>
        <begin position="291"/>
        <end position="318"/>
    </location>
</feature>
<feature type="domain" description="C2H2-type" evidence="11">
    <location>
        <begin position="400"/>
        <end position="423"/>
    </location>
</feature>
<keyword evidence="7" id="KW-0804">Transcription</keyword>
<evidence type="ECO:0000313" key="13">
    <source>
        <dbReference type="Proteomes" id="UP000075903"/>
    </source>
</evidence>
<evidence type="ECO:0000256" key="3">
    <source>
        <dbReference type="ARBA" id="ARBA00022737"/>
    </source>
</evidence>
<dbReference type="GO" id="GO:0008270">
    <property type="term" value="F:zinc ion binding"/>
    <property type="evidence" value="ECO:0007669"/>
    <property type="project" value="UniProtKB-KW"/>
</dbReference>
<feature type="compositionally biased region" description="Polar residues" evidence="10">
    <location>
        <begin position="114"/>
        <end position="126"/>
    </location>
</feature>
<comment type="subcellular location">
    <subcellularLocation>
        <location evidence="1">Nucleus</location>
    </subcellularLocation>
</comment>
<dbReference type="GO" id="GO:0005634">
    <property type="term" value="C:nucleus"/>
    <property type="evidence" value="ECO:0007669"/>
    <property type="project" value="UniProtKB-SubCell"/>
</dbReference>
<evidence type="ECO:0000256" key="10">
    <source>
        <dbReference type="SAM" id="MobiDB-lite"/>
    </source>
</evidence>
<evidence type="ECO:0000256" key="5">
    <source>
        <dbReference type="ARBA" id="ARBA00022833"/>
    </source>
</evidence>
<dbReference type="PANTHER" id="PTHR47772">
    <property type="entry name" value="ZINC FINGER PROTEIN 200"/>
    <property type="match status" value="1"/>
</dbReference>
<protein>
    <recommendedName>
        <fullName evidence="11">C2H2-type domain-containing protein</fullName>
    </recommendedName>
</protein>
<organism evidence="12 13">
    <name type="scientific">Anopheles merus</name>
    <name type="common">Mosquito</name>
    <dbReference type="NCBI Taxonomy" id="30066"/>
    <lineage>
        <taxon>Eukaryota</taxon>
        <taxon>Metazoa</taxon>
        <taxon>Ecdysozoa</taxon>
        <taxon>Arthropoda</taxon>
        <taxon>Hexapoda</taxon>
        <taxon>Insecta</taxon>
        <taxon>Pterygota</taxon>
        <taxon>Neoptera</taxon>
        <taxon>Endopterygota</taxon>
        <taxon>Diptera</taxon>
        <taxon>Nematocera</taxon>
        <taxon>Culicoidea</taxon>
        <taxon>Culicidae</taxon>
        <taxon>Anophelinae</taxon>
        <taxon>Anopheles</taxon>
    </lineage>
</organism>
<dbReference type="SUPFAM" id="SSF57667">
    <property type="entry name" value="beta-beta-alpha zinc fingers"/>
    <property type="match status" value="4"/>
</dbReference>
<keyword evidence="5" id="KW-0862">Zinc</keyword>
<keyword evidence="8" id="KW-0539">Nucleus</keyword>
<dbReference type="VEuPathDB" id="VectorBase:AMEM21_005594"/>
<evidence type="ECO:0000313" key="12">
    <source>
        <dbReference type="EnsemblMetazoa" id="AMEM006981-PA"/>
    </source>
</evidence>